<keyword evidence="2" id="KW-1185">Reference proteome</keyword>
<gene>
    <name evidence="1" type="ORF">IQ222_07545</name>
</gene>
<organism evidence="1 2">
    <name type="scientific">Dolichospermum flos-aquae LEGE 04289</name>
    <dbReference type="NCBI Taxonomy" id="1828708"/>
    <lineage>
        <taxon>Bacteria</taxon>
        <taxon>Bacillati</taxon>
        <taxon>Cyanobacteriota</taxon>
        <taxon>Cyanophyceae</taxon>
        <taxon>Nostocales</taxon>
        <taxon>Aphanizomenonaceae</taxon>
        <taxon>Dolichospermum</taxon>
    </lineage>
</organism>
<protein>
    <submittedName>
        <fullName evidence="1">Uncharacterized protein</fullName>
    </submittedName>
</protein>
<proteinExistence type="predicted"/>
<evidence type="ECO:0000313" key="2">
    <source>
        <dbReference type="Proteomes" id="UP000597867"/>
    </source>
</evidence>
<comment type="caution">
    <text evidence="1">The sequence shown here is derived from an EMBL/GenBank/DDBJ whole genome shotgun (WGS) entry which is preliminary data.</text>
</comment>
<evidence type="ECO:0000313" key="1">
    <source>
        <dbReference type="EMBL" id="MBE9218643.1"/>
    </source>
</evidence>
<sequence length="380" mass="45024">MNNVLEQVKTIIDEELKAIDISKEKSKSDKNVRKKQFNLISLCKAILPILQQEPKIAKICLELEKVLTEKQIFSSLTGIFRFSFFIQIVREKGGSANYTRRWSEHLKVEDPRYSKYENCVDIFIKILSDLVNFLEIEENRTNFIQLQNWTKFYWIDYQHKINDDSIHKVDNIKVINFSRNQLILKIFNLEKFLIDATKNPDYYKLFKEIYSKVRTKAYLTDRSQTGNYPTNREYRWEVHPESIEFAFVRDCQEIEYKLITQILEFKGFPLDIIQSLEQEKVIAKREIIPESCKCPITMENLLFSDFQDELLSRTHGESKFQVGHIVPRKAKSLIDMQIQSGENICWISSEGNEIQQNRSVDETRELLKKIFNNYQDNGLL</sequence>
<reference evidence="1" key="1">
    <citation type="submission" date="2020-10" db="EMBL/GenBank/DDBJ databases">
        <authorList>
            <person name="Castelo-Branco R."/>
            <person name="Eusebio N."/>
            <person name="Adriana R."/>
            <person name="Vieira A."/>
            <person name="Brugerolle De Fraissinette N."/>
            <person name="Rezende De Castro R."/>
            <person name="Schneider M.P."/>
            <person name="Vasconcelos V."/>
            <person name="Leao P.N."/>
        </authorList>
    </citation>
    <scope>NUCLEOTIDE SEQUENCE</scope>
    <source>
        <strain evidence="1">LEGE 04289</strain>
    </source>
</reference>
<dbReference type="EMBL" id="JADEWF010000019">
    <property type="protein sequence ID" value="MBE9218643.1"/>
    <property type="molecule type" value="Genomic_DNA"/>
</dbReference>
<accession>A0ACC5PZM1</accession>
<dbReference type="Proteomes" id="UP000597867">
    <property type="component" value="Unassembled WGS sequence"/>
</dbReference>
<name>A0ACC5PZM1_DOLFA</name>